<accession>A0A225WFG7</accession>
<reference evidence="5" key="1">
    <citation type="submission" date="2017-03" db="EMBL/GenBank/DDBJ databases">
        <title>Phytopthora megakarya and P. palmivora, two closely related causual agents of cacao black pod achieved similar genome size and gene model numbers by different mechanisms.</title>
        <authorList>
            <person name="Ali S."/>
            <person name="Shao J."/>
            <person name="Larry D.J."/>
            <person name="Kronmiller B."/>
            <person name="Shen D."/>
            <person name="Strem M.D."/>
            <person name="Melnick R.L."/>
            <person name="Guiltinan M.J."/>
            <person name="Tyler B.M."/>
            <person name="Meinhardt L.W."/>
            <person name="Bailey B.A."/>
        </authorList>
    </citation>
    <scope>NUCLEOTIDE SEQUENCE [LARGE SCALE GENOMIC DNA]</scope>
    <source>
        <strain evidence="5">zdho120</strain>
    </source>
</reference>
<feature type="domain" description="CCHC-type" evidence="3">
    <location>
        <begin position="245"/>
        <end position="262"/>
    </location>
</feature>
<feature type="region of interest" description="Disordered" evidence="2">
    <location>
        <begin position="1"/>
        <end position="63"/>
    </location>
</feature>
<name>A0A225WFG7_9STRA</name>
<sequence length="458" mass="50994">MPQRPVGAAKYQKAHARLSQIQHLGTAQHATPTAPPVQQPPPIAKQAQGQTEQQQQQPADYPDVRQKKLAIRPIRKKEVYVGLGSGFLEWGRRFEGQVFLAQTSRGFLWPEEVKIDLSTSSCLGVSDVHPVFVMDRMLGTFRTTITPALATKHLMVRKDPKRSWTERYLYQLAVLEAYVAGLKHVVVGIDEPQNCANGEGKWTKDDHLQLVEELAHFAQTRVNDATKGKRFNQECESRTNDVLKRRCYGCGEVGHLKAVCPEGGKAADFTLAVSDLTDEANETWNLDSGPSSHLVKILSWLEDTEVCDDLCSQPNGEQLQLSLKGSLIPQITAGGMKKTVKLTDVHYEENVVHNLISYGKLGKRDCTLGNGDGRRVVITSDVFDVHLQRNVLVDHGKVNNKGKAVTNVIMAALEKEAAESGEMAPDAQWDGLVEFHRRLGLLNYDAVERLAKLWHRTD</sequence>
<organism evidence="4 5">
    <name type="scientific">Phytophthora megakarya</name>
    <dbReference type="NCBI Taxonomy" id="4795"/>
    <lineage>
        <taxon>Eukaryota</taxon>
        <taxon>Sar</taxon>
        <taxon>Stramenopiles</taxon>
        <taxon>Oomycota</taxon>
        <taxon>Peronosporomycetes</taxon>
        <taxon>Peronosporales</taxon>
        <taxon>Peronosporaceae</taxon>
        <taxon>Phytophthora</taxon>
    </lineage>
</organism>
<evidence type="ECO:0000313" key="5">
    <source>
        <dbReference type="Proteomes" id="UP000198211"/>
    </source>
</evidence>
<dbReference type="InterPro" id="IPR001878">
    <property type="entry name" value="Znf_CCHC"/>
</dbReference>
<comment type="caution">
    <text evidence="4">The sequence shown here is derived from an EMBL/GenBank/DDBJ whole genome shotgun (WGS) entry which is preliminary data.</text>
</comment>
<evidence type="ECO:0000256" key="1">
    <source>
        <dbReference type="PROSITE-ProRule" id="PRU00047"/>
    </source>
</evidence>
<proteinExistence type="predicted"/>
<keyword evidence="1" id="KW-0862">Zinc</keyword>
<dbReference type="GO" id="GO:0008270">
    <property type="term" value="F:zinc ion binding"/>
    <property type="evidence" value="ECO:0007669"/>
    <property type="project" value="UniProtKB-KW"/>
</dbReference>
<dbReference type="InterPro" id="IPR036875">
    <property type="entry name" value="Znf_CCHC_sf"/>
</dbReference>
<dbReference type="AlphaFoldDB" id="A0A225WFG7"/>
<keyword evidence="1" id="KW-0479">Metal-binding</keyword>
<evidence type="ECO:0000259" key="3">
    <source>
        <dbReference type="PROSITE" id="PS50158"/>
    </source>
</evidence>
<dbReference type="EMBL" id="NBNE01000930">
    <property type="protein sequence ID" value="OWZ16461.1"/>
    <property type="molecule type" value="Genomic_DNA"/>
</dbReference>
<dbReference type="Proteomes" id="UP000198211">
    <property type="component" value="Unassembled WGS sequence"/>
</dbReference>
<dbReference type="OrthoDB" id="123609at2759"/>
<dbReference type="InterPro" id="IPR054722">
    <property type="entry name" value="PolX-like_BBD"/>
</dbReference>
<dbReference type="Pfam" id="PF22936">
    <property type="entry name" value="Pol_BBD"/>
    <property type="match status" value="1"/>
</dbReference>
<evidence type="ECO:0000256" key="2">
    <source>
        <dbReference type="SAM" id="MobiDB-lite"/>
    </source>
</evidence>
<protein>
    <recommendedName>
        <fullName evidence="3">CCHC-type domain-containing protein</fullName>
    </recommendedName>
</protein>
<dbReference type="PROSITE" id="PS50158">
    <property type="entry name" value="ZF_CCHC"/>
    <property type="match status" value="1"/>
</dbReference>
<dbReference type="SMART" id="SM00343">
    <property type="entry name" value="ZnF_C2HC"/>
    <property type="match status" value="1"/>
</dbReference>
<evidence type="ECO:0000313" key="4">
    <source>
        <dbReference type="EMBL" id="OWZ16461.1"/>
    </source>
</evidence>
<gene>
    <name evidence="4" type="ORF">PHMEG_0009745</name>
</gene>
<keyword evidence="5" id="KW-1185">Reference proteome</keyword>
<feature type="compositionally biased region" description="Low complexity" evidence="2">
    <location>
        <begin position="44"/>
        <end position="57"/>
    </location>
</feature>
<dbReference type="GO" id="GO:0003676">
    <property type="term" value="F:nucleic acid binding"/>
    <property type="evidence" value="ECO:0007669"/>
    <property type="project" value="InterPro"/>
</dbReference>
<feature type="compositionally biased region" description="Pro residues" evidence="2">
    <location>
        <begin position="33"/>
        <end position="43"/>
    </location>
</feature>
<dbReference type="SUPFAM" id="SSF57756">
    <property type="entry name" value="Retrovirus zinc finger-like domains"/>
    <property type="match status" value="1"/>
</dbReference>
<keyword evidence="1" id="KW-0863">Zinc-finger</keyword>